<sequence length="36" mass="4022">MAGLFLEGTTSATNNFNYDNKLGERGFARTTRKSPR</sequence>
<name>A0A834VYK5_9FABA</name>
<dbReference type="AlphaFoldDB" id="A0A834VYK5"/>
<protein>
    <submittedName>
        <fullName evidence="2">Uncharacterized protein</fullName>
    </submittedName>
</protein>
<keyword evidence="3" id="KW-1185">Reference proteome</keyword>
<evidence type="ECO:0000313" key="2">
    <source>
        <dbReference type="EMBL" id="KAF7802923.1"/>
    </source>
</evidence>
<proteinExistence type="predicted"/>
<feature type="compositionally biased region" description="Polar residues" evidence="1">
    <location>
        <begin position="8"/>
        <end position="18"/>
    </location>
</feature>
<accession>A0A834VYK5</accession>
<comment type="caution">
    <text evidence="2">The sequence shown here is derived from an EMBL/GenBank/DDBJ whole genome shotgun (WGS) entry which is preliminary data.</text>
</comment>
<gene>
    <name evidence="2" type="ORF">G2W53_042034</name>
</gene>
<evidence type="ECO:0000313" key="3">
    <source>
        <dbReference type="Proteomes" id="UP000634136"/>
    </source>
</evidence>
<reference evidence="2" key="1">
    <citation type="submission" date="2020-09" db="EMBL/GenBank/DDBJ databases">
        <title>Genome-Enabled Discovery of Anthraquinone Biosynthesis in Senna tora.</title>
        <authorList>
            <person name="Kang S.-H."/>
            <person name="Pandey R.P."/>
            <person name="Lee C.-M."/>
            <person name="Sim J.-S."/>
            <person name="Jeong J.-T."/>
            <person name="Choi B.-S."/>
            <person name="Jung M."/>
            <person name="Ginzburg D."/>
            <person name="Zhao K."/>
            <person name="Won S.Y."/>
            <person name="Oh T.-J."/>
            <person name="Yu Y."/>
            <person name="Kim N.-H."/>
            <person name="Lee O.R."/>
            <person name="Lee T.-H."/>
            <person name="Bashyal P."/>
            <person name="Kim T.-S."/>
            <person name="Lee W.-H."/>
            <person name="Kawkins C."/>
            <person name="Kim C.-K."/>
            <person name="Kim J.S."/>
            <person name="Ahn B.O."/>
            <person name="Rhee S.Y."/>
            <person name="Sohng J.K."/>
        </authorList>
    </citation>
    <scope>NUCLEOTIDE SEQUENCE</scope>
    <source>
        <tissue evidence="2">Leaf</tissue>
    </source>
</reference>
<feature type="region of interest" description="Disordered" evidence="1">
    <location>
        <begin position="1"/>
        <end position="36"/>
    </location>
</feature>
<organism evidence="2 3">
    <name type="scientific">Senna tora</name>
    <dbReference type="NCBI Taxonomy" id="362788"/>
    <lineage>
        <taxon>Eukaryota</taxon>
        <taxon>Viridiplantae</taxon>
        <taxon>Streptophyta</taxon>
        <taxon>Embryophyta</taxon>
        <taxon>Tracheophyta</taxon>
        <taxon>Spermatophyta</taxon>
        <taxon>Magnoliopsida</taxon>
        <taxon>eudicotyledons</taxon>
        <taxon>Gunneridae</taxon>
        <taxon>Pentapetalae</taxon>
        <taxon>rosids</taxon>
        <taxon>fabids</taxon>
        <taxon>Fabales</taxon>
        <taxon>Fabaceae</taxon>
        <taxon>Caesalpinioideae</taxon>
        <taxon>Cassia clade</taxon>
        <taxon>Senna</taxon>
    </lineage>
</organism>
<dbReference type="Proteomes" id="UP000634136">
    <property type="component" value="Unassembled WGS sequence"/>
</dbReference>
<dbReference type="EMBL" id="JAAIUW010000013">
    <property type="protein sequence ID" value="KAF7802923.1"/>
    <property type="molecule type" value="Genomic_DNA"/>
</dbReference>
<evidence type="ECO:0000256" key="1">
    <source>
        <dbReference type="SAM" id="MobiDB-lite"/>
    </source>
</evidence>